<sequence length="489" mass="53004">MHPTTTLVRTTVAAAILSLVAGLALVVPLSRESQAAVRPGLVNGRVEAGTTGYRVSSFGDVSLNPSRVAHSGARALRVHSAQPARARLHTTSTRAVVAKGTTAKARIWVRTAHTGQRVTLSLRETAADGSIQTRSASVTLRRGAWRAVRTGLVTRGSRSTLSVTALLPQTWHRLDVLVDDLALSTARPGSSGAPSDPSVAGRLSNGCTYDRRGLPSCGAYLGATYKSNTDPAPLESQVGRRLGVRRTFWTATGVQKAVATARYDVSHGRLPWISFKLPHSWEAMTAGQGDAWARDLARRLATVPGPVWVAFHHEPEGDGDITAWRTMQERLAPIVRRAAPNVAYTVVLTGWNQFFGETKYDLAHVWPRGVTIDVAGFDLYNEYGVVKNGKTITAWPDFDRDYYRPIQAWAAKHGVAWGVAETGYTNRGHAYRPTWIERSYDQLVARDGVAYAYFDTTLNQGGGSWALSSASKRAAFAEPLRGSATLPRP</sequence>
<evidence type="ECO:0008006" key="3">
    <source>
        <dbReference type="Google" id="ProtNLM"/>
    </source>
</evidence>
<dbReference type="SUPFAM" id="SSF51445">
    <property type="entry name" value="(Trans)glycosidases"/>
    <property type="match status" value="1"/>
</dbReference>
<gene>
    <name evidence="1" type="ORF">ACFFRI_13035</name>
</gene>
<organism evidence="1 2">
    <name type="scientific">Nocardioides plantarum</name>
    <dbReference type="NCBI Taxonomy" id="29299"/>
    <lineage>
        <taxon>Bacteria</taxon>
        <taxon>Bacillati</taxon>
        <taxon>Actinomycetota</taxon>
        <taxon>Actinomycetes</taxon>
        <taxon>Propionibacteriales</taxon>
        <taxon>Nocardioidaceae</taxon>
        <taxon>Nocardioides</taxon>
    </lineage>
</organism>
<dbReference type="InterPro" id="IPR017853">
    <property type="entry name" value="GH"/>
</dbReference>
<dbReference type="RefSeq" id="WP_140007454.1">
    <property type="nucleotide sequence ID" value="NZ_JBHMDG010000015.1"/>
</dbReference>
<dbReference type="EMBL" id="JBHMDG010000015">
    <property type="protein sequence ID" value="MFB9313972.1"/>
    <property type="molecule type" value="Genomic_DNA"/>
</dbReference>
<accession>A0ABV5KB62</accession>
<comment type="caution">
    <text evidence="1">The sequence shown here is derived from an EMBL/GenBank/DDBJ whole genome shotgun (WGS) entry which is preliminary data.</text>
</comment>
<keyword evidence="2" id="KW-1185">Reference proteome</keyword>
<reference evidence="1 2" key="1">
    <citation type="submission" date="2024-09" db="EMBL/GenBank/DDBJ databases">
        <authorList>
            <person name="Sun Q."/>
            <person name="Mori K."/>
        </authorList>
    </citation>
    <scope>NUCLEOTIDE SEQUENCE [LARGE SCALE GENOMIC DNA]</scope>
    <source>
        <strain evidence="1 2">JCM 9626</strain>
    </source>
</reference>
<dbReference type="Gene3D" id="3.20.20.80">
    <property type="entry name" value="Glycosidases"/>
    <property type="match status" value="1"/>
</dbReference>
<protein>
    <recommendedName>
        <fullName evidence="3">GH26 domain-containing protein</fullName>
    </recommendedName>
</protein>
<dbReference type="Gene3D" id="2.60.120.260">
    <property type="entry name" value="Galactose-binding domain-like"/>
    <property type="match status" value="1"/>
</dbReference>
<dbReference type="Proteomes" id="UP001589750">
    <property type="component" value="Unassembled WGS sequence"/>
</dbReference>
<proteinExistence type="predicted"/>
<evidence type="ECO:0000313" key="2">
    <source>
        <dbReference type="Proteomes" id="UP001589750"/>
    </source>
</evidence>
<evidence type="ECO:0000313" key="1">
    <source>
        <dbReference type="EMBL" id="MFB9313972.1"/>
    </source>
</evidence>
<name>A0ABV5KB62_9ACTN</name>